<dbReference type="Gene3D" id="3.90.260.10">
    <property type="entry name" value="Transglutaminase-like"/>
    <property type="match status" value="1"/>
</dbReference>
<dbReference type="GO" id="GO:0003684">
    <property type="term" value="F:damaged DNA binding"/>
    <property type="evidence" value="ECO:0007669"/>
    <property type="project" value="InterPro"/>
</dbReference>
<dbReference type="SMART" id="SM01031">
    <property type="entry name" value="BHD_2"/>
    <property type="match status" value="1"/>
</dbReference>
<evidence type="ECO:0000256" key="2">
    <source>
        <dbReference type="ARBA" id="ARBA00009525"/>
    </source>
</evidence>
<feature type="domain" description="Rad4 beta-hairpin" evidence="9">
    <location>
        <begin position="729"/>
        <end position="803"/>
    </location>
</feature>
<dbReference type="EMBL" id="APWK03000106">
    <property type="protein sequence ID" value="PHH51017.1"/>
    <property type="molecule type" value="Genomic_DNA"/>
</dbReference>
<evidence type="ECO:0000259" key="7">
    <source>
        <dbReference type="SMART" id="SM01030"/>
    </source>
</evidence>
<keyword evidence="11" id="KW-1185">Reference proteome</keyword>
<dbReference type="InterPro" id="IPR042488">
    <property type="entry name" value="Rad4_BHD3_sf"/>
</dbReference>
<comment type="caution">
    <text evidence="10">The sequence shown here is derived from an EMBL/GenBank/DDBJ whole genome shotgun (WGS) entry which is preliminary data.</text>
</comment>
<dbReference type="Pfam" id="PF10404">
    <property type="entry name" value="BHD_2"/>
    <property type="match status" value="1"/>
</dbReference>
<proteinExistence type="inferred from homology"/>
<dbReference type="PANTHER" id="PTHR12135:SF0">
    <property type="entry name" value="DNA REPAIR PROTEIN COMPLEMENTING XP-C CELLS"/>
    <property type="match status" value="1"/>
</dbReference>
<dbReference type="GO" id="GO:0000111">
    <property type="term" value="C:nucleotide-excision repair factor 2 complex"/>
    <property type="evidence" value="ECO:0007669"/>
    <property type="project" value="TreeGrafter"/>
</dbReference>
<dbReference type="PANTHER" id="PTHR12135">
    <property type="entry name" value="DNA REPAIR PROTEIN XP-C / RAD4"/>
    <property type="match status" value="1"/>
</dbReference>
<dbReference type="GO" id="GO:0071942">
    <property type="term" value="C:XPC complex"/>
    <property type="evidence" value="ECO:0007669"/>
    <property type="project" value="TreeGrafter"/>
</dbReference>
<feature type="compositionally biased region" description="Acidic residues" evidence="6">
    <location>
        <begin position="153"/>
        <end position="163"/>
    </location>
</feature>
<evidence type="ECO:0000256" key="4">
    <source>
        <dbReference type="ARBA" id="ARBA00023204"/>
    </source>
</evidence>
<dbReference type="OrthoDB" id="300780at2759"/>
<dbReference type="InterPro" id="IPR004583">
    <property type="entry name" value="DNA_repair_Rad4"/>
</dbReference>
<reference evidence="10 11" key="2">
    <citation type="journal article" date="2013" name="IMA Fungus">
        <title>IMA Genome-F 1: Ceratocystis fimbriata: Draft nuclear genome sequence for the plant pathogen, Ceratocystis fimbriata.</title>
        <authorList>
            <person name="Wilken P.M."/>
            <person name="Steenkamp E.T."/>
            <person name="Wingfield M.J."/>
            <person name="de Beer Z.W."/>
            <person name="Wingfield B.D."/>
        </authorList>
    </citation>
    <scope>NUCLEOTIDE SEQUENCE [LARGE SCALE GENOMIC DNA]</scope>
    <source>
        <strain evidence="10 11">CBS 114723</strain>
    </source>
</reference>
<accession>A0A2C5WYD6</accession>
<evidence type="ECO:0000256" key="6">
    <source>
        <dbReference type="SAM" id="MobiDB-lite"/>
    </source>
</evidence>
<feature type="domain" description="Rad4 beta-hairpin" evidence="8">
    <location>
        <begin position="662"/>
        <end position="722"/>
    </location>
</feature>
<evidence type="ECO:0000259" key="9">
    <source>
        <dbReference type="SMART" id="SM01032"/>
    </source>
</evidence>
<keyword evidence="5" id="KW-0539">Nucleus</keyword>
<dbReference type="InterPro" id="IPR036985">
    <property type="entry name" value="Transglutaminase-like_sf"/>
</dbReference>
<gene>
    <name evidence="10" type="primary">Xpc</name>
    <name evidence="10" type="ORF">CFIMG_002337RA</name>
</gene>
<comment type="similarity">
    <text evidence="2">Belongs to the XPC family.</text>
</comment>
<dbReference type="InterPro" id="IPR038765">
    <property type="entry name" value="Papain-like_cys_pep_sf"/>
</dbReference>
<feature type="compositionally biased region" description="Basic residues" evidence="6">
    <location>
        <begin position="1"/>
        <end position="13"/>
    </location>
</feature>
<dbReference type="Gene3D" id="2.20.20.110">
    <property type="entry name" value="Rad4, beta-hairpin domain BHD1"/>
    <property type="match status" value="1"/>
</dbReference>
<feature type="region of interest" description="Disordered" evidence="6">
    <location>
        <begin position="857"/>
        <end position="916"/>
    </location>
</feature>
<dbReference type="Gene3D" id="3.30.70.2460">
    <property type="entry name" value="Rad4, beta-hairpin domain BHD3"/>
    <property type="match status" value="1"/>
</dbReference>
<comment type="subcellular location">
    <subcellularLocation>
        <location evidence="1">Nucleus</location>
    </subcellularLocation>
</comment>
<feature type="compositionally biased region" description="Basic and acidic residues" evidence="6">
    <location>
        <begin position="38"/>
        <end position="53"/>
    </location>
</feature>
<sequence length="916" mass="103964">MDRPLRRSTRRPGGRLSSGSRHSTSESEPRTDSMPCSSKRDTECLPEIYREMLTEATSSAPERPQKRPMTRRYQAGGQNSNQPRSLEKPQLSALPEQRPGISKSVNDGRSSVHVLANDYRQSQEEQCSTAKSKSLPIPKSPNPMSQDPASDPQECDDDGLDFEDVSLPVPVVQTMIRDSDDESSDSESDEEEAVINFDNIDVENLVQAADPPGLTTIELNLSAQQQATLASPSPPEQKNKRKPLTKEQKQHRLEAHRMHILCLIWHCSLRNHWCNDPKVQATLRKLLTQRTRDYLCPKKKMLPFAQTESIKRGLRMAGEMWKINYSVTERGMKRALWATSPEDLATYEPYEDLETCPRKDDFQDAAKTMYGSRDVGAQLYCAFLRAAGIRTRLIYSLQVLPFGSGGPSMITTRPNISKAELRRQEMQEKKRRAMKLYRQPDPAPPMGHRRRALASTTVSGPSSLSHSIAGPSSTVDTSHIKELRESPHPVYWVEVLDKTSQRWYPADPIATKTFARTKPLEPPLSDRDNLLTYVIAFEDDGTFRDVTYRYAKAFKSKTRKLRIEHGMPGGQAWWQKVIKHYTDPDGLDSLDFAENVELQDYLAREPMPKNISDFRGHPDYVLPRHLKRNQVLKPGSQVCGTVAPASKAPVERVYPRADVRVVHSHDKWFRLGRQVRPGERPAKMLVRRTQKNRNFDSNDDMPEVDTYTPAYTEEQTDVFQHPPVVNGRVPRNKFGNLEIYVPGMIPNGGAYLAHNKAVKAAYLLGIDYAPVVSGFEFRGRHGTAVMKGAVVAAEHAEAMYAVLSGFDDMQASALEDRKQRLVLKAWTRFLKGLRIRAEIWKDVDEEKERRDAQNRIEDRKREEERAKKKAEVSQRATELESMECYGAEGLSDQEYTIEDDDDEEADEELGGGFLVE</sequence>
<feature type="region of interest" description="Disordered" evidence="6">
    <location>
        <begin position="225"/>
        <end position="250"/>
    </location>
</feature>
<dbReference type="Proteomes" id="UP000222788">
    <property type="component" value="Unassembled WGS sequence"/>
</dbReference>
<keyword evidence="3" id="KW-0227">DNA damage</keyword>
<dbReference type="InterPro" id="IPR018325">
    <property type="entry name" value="Rad4/PNGase_transGLS-fold"/>
</dbReference>
<feature type="region of interest" description="Disordered" evidence="6">
    <location>
        <begin position="455"/>
        <end position="474"/>
    </location>
</feature>
<feature type="compositionally biased region" description="Acidic residues" evidence="6">
    <location>
        <begin position="895"/>
        <end position="909"/>
    </location>
</feature>
<evidence type="ECO:0000313" key="11">
    <source>
        <dbReference type="Proteomes" id="UP000222788"/>
    </source>
</evidence>
<dbReference type="Pfam" id="PF10403">
    <property type="entry name" value="BHD_1"/>
    <property type="match status" value="1"/>
</dbReference>
<evidence type="ECO:0000256" key="1">
    <source>
        <dbReference type="ARBA" id="ARBA00004123"/>
    </source>
</evidence>
<dbReference type="SUPFAM" id="SSF54001">
    <property type="entry name" value="Cysteine proteinases"/>
    <property type="match status" value="1"/>
</dbReference>
<protein>
    <submittedName>
        <fullName evidence="10">DNA repair protein complementing XP-C cells-like protein</fullName>
    </submittedName>
</protein>
<dbReference type="GO" id="GO:0005737">
    <property type="term" value="C:cytoplasm"/>
    <property type="evidence" value="ECO:0007669"/>
    <property type="project" value="TreeGrafter"/>
</dbReference>
<evidence type="ECO:0000256" key="5">
    <source>
        <dbReference type="ARBA" id="ARBA00023242"/>
    </source>
</evidence>
<name>A0A2C5WYD6_9PEZI</name>
<feature type="compositionally biased region" description="Basic and acidic residues" evidence="6">
    <location>
        <begin position="857"/>
        <end position="872"/>
    </location>
</feature>
<dbReference type="AlphaFoldDB" id="A0A2C5WYD6"/>
<evidence type="ECO:0000256" key="3">
    <source>
        <dbReference type="ARBA" id="ARBA00022763"/>
    </source>
</evidence>
<dbReference type="GO" id="GO:0006298">
    <property type="term" value="P:mismatch repair"/>
    <property type="evidence" value="ECO:0007669"/>
    <property type="project" value="TreeGrafter"/>
</dbReference>
<dbReference type="Pfam" id="PF03835">
    <property type="entry name" value="Rad4"/>
    <property type="match status" value="1"/>
</dbReference>
<keyword evidence="4" id="KW-0234">DNA repair</keyword>
<dbReference type="SMART" id="SM01030">
    <property type="entry name" value="BHD_1"/>
    <property type="match status" value="1"/>
</dbReference>
<feature type="region of interest" description="Disordered" evidence="6">
    <location>
        <begin position="1"/>
        <end position="163"/>
    </location>
</feature>
<dbReference type="GO" id="GO:0006289">
    <property type="term" value="P:nucleotide-excision repair"/>
    <property type="evidence" value="ECO:0007669"/>
    <property type="project" value="InterPro"/>
</dbReference>
<dbReference type="Pfam" id="PF10405">
    <property type="entry name" value="BHD_3"/>
    <property type="match status" value="1"/>
</dbReference>
<reference evidence="10 11" key="1">
    <citation type="journal article" date="2013" name="Fungal Biol.">
        <title>Analysis of microsatellite markers in the genome of the plant pathogen Ceratocystis fimbriata.</title>
        <authorList>
            <person name="Simpson M.C."/>
            <person name="Wilken P.M."/>
            <person name="Coetzee M.P."/>
            <person name="Wingfield M.J."/>
            <person name="Wingfield B.D."/>
        </authorList>
    </citation>
    <scope>NUCLEOTIDE SEQUENCE [LARGE SCALE GENOMIC DNA]</scope>
    <source>
        <strain evidence="10 11">CBS 114723</strain>
    </source>
</reference>
<dbReference type="InterPro" id="IPR018326">
    <property type="entry name" value="Rad4_beta-hairpin_dom1"/>
</dbReference>
<dbReference type="InterPro" id="IPR018328">
    <property type="entry name" value="Rad4_beta-hairpin_dom3"/>
</dbReference>
<dbReference type="InterPro" id="IPR018327">
    <property type="entry name" value="BHD_2"/>
</dbReference>
<dbReference type="GO" id="GO:0003697">
    <property type="term" value="F:single-stranded DNA binding"/>
    <property type="evidence" value="ECO:0007669"/>
    <property type="project" value="TreeGrafter"/>
</dbReference>
<evidence type="ECO:0000259" key="8">
    <source>
        <dbReference type="SMART" id="SM01031"/>
    </source>
</evidence>
<evidence type="ECO:0000313" key="10">
    <source>
        <dbReference type="EMBL" id="PHH51017.1"/>
    </source>
</evidence>
<dbReference type="STRING" id="1035309.A0A2C5WYD6"/>
<dbReference type="SMART" id="SM01032">
    <property type="entry name" value="BHD_3"/>
    <property type="match status" value="1"/>
</dbReference>
<feature type="domain" description="Rad4 beta-hairpin" evidence="7">
    <location>
        <begin position="603"/>
        <end position="660"/>
    </location>
</feature>
<organism evidence="10 11">
    <name type="scientific">Ceratocystis fimbriata CBS 114723</name>
    <dbReference type="NCBI Taxonomy" id="1035309"/>
    <lineage>
        <taxon>Eukaryota</taxon>
        <taxon>Fungi</taxon>
        <taxon>Dikarya</taxon>
        <taxon>Ascomycota</taxon>
        <taxon>Pezizomycotina</taxon>
        <taxon>Sordariomycetes</taxon>
        <taxon>Hypocreomycetidae</taxon>
        <taxon>Microascales</taxon>
        <taxon>Ceratocystidaceae</taxon>
        <taxon>Ceratocystis</taxon>
    </lineage>
</organism>